<evidence type="ECO:0000313" key="3">
    <source>
        <dbReference type="Proteomes" id="UP000434957"/>
    </source>
</evidence>
<proteinExistence type="predicted"/>
<evidence type="ECO:0000256" key="1">
    <source>
        <dbReference type="SAM" id="MobiDB-lite"/>
    </source>
</evidence>
<sequence length="216" mass="23058">MVIKTGFWVPTLRMLTLPVPETQHEPASPAASTTSTLILEYDEDEATATSVQDDSVRATDSGNTNADTAAPSPIPRRRVADHIPRRRSKHAKKPTKLAVESRLQSRKRPRALCMMQSDESFCALPDETKAAIPVMQYKGFTRGYIGEDKKSGSAREQPPDGFFASSASFAGFFEAYTSIATSGSPECFSEARVSGFSSVSLGAGASASCSAGPVSL</sequence>
<accession>A0A6A4BLS3</accession>
<dbReference type="EMBL" id="QXFT01004981">
    <property type="protein sequence ID" value="KAE9274826.1"/>
    <property type="molecule type" value="Genomic_DNA"/>
</dbReference>
<organism evidence="2 3">
    <name type="scientific">Phytophthora rubi</name>
    <dbReference type="NCBI Taxonomy" id="129364"/>
    <lineage>
        <taxon>Eukaryota</taxon>
        <taxon>Sar</taxon>
        <taxon>Stramenopiles</taxon>
        <taxon>Oomycota</taxon>
        <taxon>Peronosporomycetes</taxon>
        <taxon>Peronosporales</taxon>
        <taxon>Peronosporaceae</taxon>
        <taxon>Phytophthora</taxon>
    </lineage>
</organism>
<feature type="region of interest" description="Disordered" evidence="1">
    <location>
        <begin position="45"/>
        <end position="103"/>
    </location>
</feature>
<protein>
    <submittedName>
        <fullName evidence="2">Uncharacterized protein</fullName>
    </submittedName>
</protein>
<gene>
    <name evidence="2" type="ORF">PR003_g29500</name>
</gene>
<dbReference type="AlphaFoldDB" id="A0A6A4BLS3"/>
<evidence type="ECO:0000313" key="2">
    <source>
        <dbReference type="EMBL" id="KAE9274826.1"/>
    </source>
</evidence>
<feature type="compositionally biased region" description="Basic residues" evidence="1">
    <location>
        <begin position="84"/>
        <end position="95"/>
    </location>
</feature>
<keyword evidence="3" id="KW-1185">Reference proteome</keyword>
<feature type="compositionally biased region" description="Polar residues" evidence="1">
    <location>
        <begin position="47"/>
        <end position="67"/>
    </location>
</feature>
<reference evidence="2 3" key="1">
    <citation type="submission" date="2018-08" db="EMBL/GenBank/DDBJ databases">
        <title>Genomic investigation of the strawberry pathogen Phytophthora fragariae indicates pathogenicity is determined by transcriptional variation in three key races.</title>
        <authorList>
            <person name="Adams T.M."/>
            <person name="Armitage A.D."/>
            <person name="Sobczyk M.K."/>
            <person name="Bates H.J."/>
            <person name="Dunwell J.M."/>
            <person name="Nellist C.F."/>
            <person name="Harrison R.J."/>
        </authorList>
    </citation>
    <scope>NUCLEOTIDE SEQUENCE [LARGE SCALE GENOMIC DNA]</scope>
    <source>
        <strain evidence="2 3">SCRP333</strain>
    </source>
</reference>
<dbReference type="Proteomes" id="UP000434957">
    <property type="component" value="Unassembled WGS sequence"/>
</dbReference>
<name>A0A6A4BLS3_9STRA</name>
<comment type="caution">
    <text evidence="2">The sequence shown here is derived from an EMBL/GenBank/DDBJ whole genome shotgun (WGS) entry which is preliminary data.</text>
</comment>